<dbReference type="STRING" id="1194695.A0A5D3DQB8"/>
<dbReference type="OrthoDB" id="739241at2759"/>
<gene>
    <name evidence="2" type="ORF">E5676_scaffold352G006690</name>
    <name evidence="1" type="ORF">E6C27_scaffold135G002800</name>
</gene>
<accession>A0A5D3DQB8</accession>
<sequence length="105" mass="11838">MQRVTKGEELVKQTADSSCHVGPLTWDNALLKLYVAAGEVEKAESFLLKAVQQNQMKPVFTTWEAPVYRMRDRLKADNFFPNNALAENLAQVDALRKTVVSDLLD</sequence>
<dbReference type="EMBL" id="SSTD01003829">
    <property type="protein sequence ID" value="TYK25519.1"/>
    <property type="molecule type" value="Genomic_DNA"/>
</dbReference>
<evidence type="ECO:0000313" key="2">
    <source>
        <dbReference type="EMBL" id="TYK25519.1"/>
    </source>
</evidence>
<evidence type="ECO:0000313" key="1">
    <source>
        <dbReference type="EMBL" id="KAA0053886.1"/>
    </source>
</evidence>
<proteinExistence type="predicted"/>
<protein>
    <submittedName>
        <fullName evidence="2">Pentatricopeptide repeat-containing protein</fullName>
    </submittedName>
</protein>
<dbReference type="Proteomes" id="UP000321947">
    <property type="component" value="Unassembled WGS sequence"/>
</dbReference>
<organism evidence="2 4">
    <name type="scientific">Cucumis melo var. makuwa</name>
    <name type="common">Oriental melon</name>
    <dbReference type="NCBI Taxonomy" id="1194695"/>
    <lineage>
        <taxon>Eukaryota</taxon>
        <taxon>Viridiplantae</taxon>
        <taxon>Streptophyta</taxon>
        <taxon>Embryophyta</taxon>
        <taxon>Tracheophyta</taxon>
        <taxon>Spermatophyta</taxon>
        <taxon>Magnoliopsida</taxon>
        <taxon>eudicotyledons</taxon>
        <taxon>Gunneridae</taxon>
        <taxon>Pentapetalae</taxon>
        <taxon>rosids</taxon>
        <taxon>fabids</taxon>
        <taxon>Cucurbitales</taxon>
        <taxon>Cucurbitaceae</taxon>
        <taxon>Benincaseae</taxon>
        <taxon>Cucumis</taxon>
    </lineage>
</organism>
<dbReference type="Proteomes" id="UP000321393">
    <property type="component" value="Unassembled WGS sequence"/>
</dbReference>
<evidence type="ECO:0000313" key="3">
    <source>
        <dbReference type="Proteomes" id="UP000321393"/>
    </source>
</evidence>
<dbReference type="EMBL" id="SSTE01009109">
    <property type="protein sequence ID" value="KAA0053886.1"/>
    <property type="molecule type" value="Genomic_DNA"/>
</dbReference>
<evidence type="ECO:0000313" key="4">
    <source>
        <dbReference type="Proteomes" id="UP000321947"/>
    </source>
</evidence>
<reference evidence="3 4" key="1">
    <citation type="submission" date="2019-08" db="EMBL/GenBank/DDBJ databases">
        <title>Draft genome sequences of two oriental melons (Cucumis melo L. var makuwa).</title>
        <authorList>
            <person name="Kwon S.-Y."/>
        </authorList>
    </citation>
    <scope>NUCLEOTIDE SEQUENCE [LARGE SCALE GENOMIC DNA]</scope>
    <source>
        <strain evidence="4">cv. Chang Bougi</strain>
        <strain evidence="3">cv. SW 3</strain>
        <tissue evidence="2">Leaf</tissue>
    </source>
</reference>
<dbReference type="AlphaFoldDB" id="A0A5D3DQB8"/>
<comment type="caution">
    <text evidence="2">The sequence shown here is derived from an EMBL/GenBank/DDBJ whole genome shotgun (WGS) entry which is preliminary data.</text>
</comment>
<name>A0A5D3DQB8_CUCMM</name>